<dbReference type="RefSeq" id="WP_138124397.1">
    <property type="nucleotide sequence ID" value="NZ_SWLG01000004.1"/>
</dbReference>
<keyword evidence="3" id="KW-0813">Transport</keyword>
<dbReference type="OrthoDB" id="9809646at2"/>
<evidence type="ECO:0000256" key="5">
    <source>
        <dbReference type="ARBA" id="ARBA00022989"/>
    </source>
</evidence>
<feature type="transmembrane region" description="Helical" evidence="8">
    <location>
        <begin position="84"/>
        <end position="103"/>
    </location>
</feature>
<feature type="transmembrane region" description="Helical" evidence="8">
    <location>
        <begin position="184"/>
        <end position="201"/>
    </location>
</feature>
<name>A0A5R9F750_9BACL</name>
<feature type="domain" description="Cation efflux protein cytoplasmic" evidence="10">
    <location>
        <begin position="213"/>
        <end position="286"/>
    </location>
</feature>
<evidence type="ECO:0000256" key="4">
    <source>
        <dbReference type="ARBA" id="ARBA00022692"/>
    </source>
</evidence>
<evidence type="ECO:0000256" key="3">
    <source>
        <dbReference type="ARBA" id="ARBA00022448"/>
    </source>
</evidence>
<dbReference type="InterPro" id="IPR002524">
    <property type="entry name" value="Cation_efflux"/>
</dbReference>
<dbReference type="Pfam" id="PF16916">
    <property type="entry name" value="ZT_dimer"/>
    <property type="match status" value="1"/>
</dbReference>
<dbReference type="PANTHER" id="PTHR11562">
    <property type="entry name" value="CATION EFFLUX PROTEIN/ ZINC TRANSPORTER"/>
    <property type="match status" value="1"/>
</dbReference>
<dbReference type="GO" id="GO:0005385">
    <property type="term" value="F:zinc ion transmembrane transporter activity"/>
    <property type="evidence" value="ECO:0007669"/>
    <property type="project" value="TreeGrafter"/>
</dbReference>
<evidence type="ECO:0000313" key="12">
    <source>
        <dbReference type="Proteomes" id="UP000308230"/>
    </source>
</evidence>
<evidence type="ECO:0000256" key="2">
    <source>
        <dbReference type="ARBA" id="ARBA00008873"/>
    </source>
</evidence>
<dbReference type="PANTHER" id="PTHR11562:SF17">
    <property type="entry name" value="RE54080P-RELATED"/>
    <property type="match status" value="1"/>
</dbReference>
<dbReference type="InterPro" id="IPR036837">
    <property type="entry name" value="Cation_efflux_CTD_sf"/>
</dbReference>
<organism evidence="11 12">
    <name type="scientific">Exobacillus caeni</name>
    <dbReference type="NCBI Taxonomy" id="2574798"/>
    <lineage>
        <taxon>Bacteria</taxon>
        <taxon>Bacillati</taxon>
        <taxon>Bacillota</taxon>
        <taxon>Bacilli</taxon>
        <taxon>Bacillales</taxon>
        <taxon>Guptibacillaceae</taxon>
        <taxon>Exobacillus</taxon>
    </lineage>
</organism>
<dbReference type="SUPFAM" id="SSF160240">
    <property type="entry name" value="Cation efflux protein cytoplasmic domain-like"/>
    <property type="match status" value="1"/>
</dbReference>
<dbReference type="GO" id="GO:0005886">
    <property type="term" value="C:plasma membrane"/>
    <property type="evidence" value="ECO:0007669"/>
    <property type="project" value="TreeGrafter"/>
</dbReference>
<evidence type="ECO:0000256" key="6">
    <source>
        <dbReference type="ARBA" id="ARBA00023065"/>
    </source>
</evidence>
<dbReference type="Gene3D" id="1.20.1510.10">
    <property type="entry name" value="Cation efflux protein transmembrane domain"/>
    <property type="match status" value="1"/>
</dbReference>
<feature type="transmembrane region" description="Helical" evidence="8">
    <location>
        <begin position="47"/>
        <end position="64"/>
    </location>
</feature>
<proteinExistence type="inferred from homology"/>
<dbReference type="NCBIfam" id="TIGR01297">
    <property type="entry name" value="CDF"/>
    <property type="match status" value="1"/>
</dbReference>
<keyword evidence="6" id="KW-0406">Ion transport</keyword>
<evidence type="ECO:0000256" key="7">
    <source>
        <dbReference type="ARBA" id="ARBA00023136"/>
    </source>
</evidence>
<accession>A0A5R9F750</accession>
<dbReference type="InterPro" id="IPR027469">
    <property type="entry name" value="Cation_efflux_TMD_sf"/>
</dbReference>
<dbReference type="SUPFAM" id="SSF161111">
    <property type="entry name" value="Cation efflux protein transmembrane domain-like"/>
    <property type="match status" value="1"/>
</dbReference>
<keyword evidence="7 8" id="KW-0472">Membrane</keyword>
<keyword evidence="5 8" id="KW-1133">Transmembrane helix</keyword>
<keyword evidence="12" id="KW-1185">Reference proteome</keyword>
<dbReference type="AlphaFoldDB" id="A0A5R9F750"/>
<feature type="transmembrane region" description="Helical" evidence="8">
    <location>
        <begin position="115"/>
        <end position="139"/>
    </location>
</feature>
<dbReference type="InterPro" id="IPR050681">
    <property type="entry name" value="CDF/SLC30A"/>
</dbReference>
<reference evidence="11 12" key="1">
    <citation type="submission" date="2019-04" db="EMBL/GenBank/DDBJ databases">
        <title>Bacillus caeni sp. nov., a bacterium isolated from mangrove sediment.</title>
        <authorList>
            <person name="Huang H."/>
            <person name="Mo K."/>
            <person name="Hu Y."/>
        </authorList>
    </citation>
    <scope>NUCLEOTIDE SEQUENCE [LARGE SCALE GENOMIC DNA]</scope>
    <source>
        <strain evidence="11 12">HB172195</strain>
    </source>
</reference>
<dbReference type="InterPro" id="IPR058533">
    <property type="entry name" value="Cation_efflux_TM"/>
</dbReference>
<comment type="similarity">
    <text evidence="2">Belongs to the cation diffusion facilitator (CDF) transporter (TC 2.A.4) family. SLC30A subfamily.</text>
</comment>
<feature type="transmembrane region" description="Helical" evidence="8">
    <location>
        <begin position="151"/>
        <end position="178"/>
    </location>
</feature>
<sequence>MGANHNDSSHSANKKALKISFIFITVFMVVEMAGGFITNSLALLSDASHMLSDSVALGLSLLAFKLGEKRADPAKTFGYKRFEILAAFFNGVALLGISLYIFWEAYHRFLSPPDVASTGMLIIAIIGLLVNLFVAWILLKGDTSENINLRSAYLHVLGDILGSIGAIVAALLIMFLGWSYADPIASILVSVLVLISGWRVTKDSVHVLMEGSPPNVEVDKIQVALEKIKGVVSVHDIHVWTITSGFPSLTCHLVVEPSQDRDEILENAVELLEQEFDVNHSTIQMEGKGSKLELRRHSH</sequence>
<protein>
    <submittedName>
        <fullName evidence="11">Cation transporter</fullName>
    </submittedName>
</protein>
<comment type="caution">
    <text evidence="11">The sequence shown here is derived from an EMBL/GenBank/DDBJ whole genome shotgun (WGS) entry which is preliminary data.</text>
</comment>
<dbReference type="Proteomes" id="UP000308230">
    <property type="component" value="Unassembled WGS sequence"/>
</dbReference>
<comment type="subcellular location">
    <subcellularLocation>
        <location evidence="1">Membrane</location>
        <topology evidence="1">Multi-pass membrane protein</topology>
    </subcellularLocation>
</comment>
<evidence type="ECO:0000256" key="1">
    <source>
        <dbReference type="ARBA" id="ARBA00004141"/>
    </source>
</evidence>
<feature type="domain" description="Cation efflux protein transmembrane" evidence="9">
    <location>
        <begin position="17"/>
        <end position="209"/>
    </location>
</feature>
<evidence type="ECO:0000259" key="10">
    <source>
        <dbReference type="Pfam" id="PF16916"/>
    </source>
</evidence>
<dbReference type="Pfam" id="PF01545">
    <property type="entry name" value="Cation_efflux"/>
    <property type="match status" value="1"/>
</dbReference>
<keyword evidence="4 8" id="KW-0812">Transmembrane</keyword>
<evidence type="ECO:0000313" key="11">
    <source>
        <dbReference type="EMBL" id="TLS38166.1"/>
    </source>
</evidence>
<feature type="transmembrane region" description="Helical" evidence="8">
    <location>
        <begin position="21"/>
        <end position="41"/>
    </location>
</feature>
<evidence type="ECO:0000256" key="8">
    <source>
        <dbReference type="SAM" id="Phobius"/>
    </source>
</evidence>
<gene>
    <name evidence="11" type="ORF">FCL54_06400</name>
</gene>
<evidence type="ECO:0000259" key="9">
    <source>
        <dbReference type="Pfam" id="PF01545"/>
    </source>
</evidence>
<dbReference type="EMBL" id="SWLG01000004">
    <property type="protein sequence ID" value="TLS38166.1"/>
    <property type="molecule type" value="Genomic_DNA"/>
</dbReference>
<dbReference type="InterPro" id="IPR027470">
    <property type="entry name" value="Cation_efflux_CTD"/>
</dbReference>